<evidence type="ECO:0000256" key="8">
    <source>
        <dbReference type="ARBA" id="ARBA00023053"/>
    </source>
</evidence>
<evidence type="ECO:0000313" key="19">
    <source>
        <dbReference type="EMBL" id="KAG8198563.1"/>
    </source>
</evidence>
<keyword evidence="12" id="KW-0739">Sodium transport</keyword>
<evidence type="ECO:0000256" key="17">
    <source>
        <dbReference type="SAM" id="MobiDB-lite"/>
    </source>
</evidence>
<evidence type="ECO:0000256" key="2">
    <source>
        <dbReference type="ARBA" id="ARBA00006459"/>
    </source>
</evidence>
<feature type="compositionally biased region" description="Polar residues" evidence="17">
    <location>
        <begin position="1"/>
        <end position="17"/>
    </location>
</feature>
<keyword evidence="3 16" id="KW-0813">Transport</keyword>
<reference evidence="19 20" key="1">
    <citation type="journal article" date="2022" name="Nat. Ecol. Evol.">
        <title>A masculinizing supergene underlies an exaggerated male reproductive morph in a spider.</title>
        <authorList>
            <person name="Hendrickx F."/>
            <person name="De Corte Z."/>
            <person name="Sonet G."/>
            <person name="Van Belleghem S.M."/>
            <person name="Kostlbacher S."/>
            <person name="Vangestel C."/>
        </authorList>
    </citation>
    <scope>NUCLEOTIDE SEQUENCE [LARGE SCALE GENOMIC DNA]</scope>
    <source>
        <strain evidence="19">W744_W776</strain>
    </source>
</reference>
<dbReference type="PANTHER" id="PTHR11616:SF321">
    <property type="entry name" value="SODIUM-DEPENDENT NUTRIENT AMINO ACID TRANSPORTER 1-RELATED"/>
    <property type="match status" value="1"/>
</dbReference>
<keyword evidence="4 16" id="KW-0812">Transmembrane</keyword>
<dbReference type="GO" id="GO:0089718">
    <property type="term" value="P:amino acid import across plasma membrane"/>
    <property type="evidence" value="ECO:0007669"/>
    <property type="project" value="TreeGrafter"/>
</dbReference>
<keyword evidence="7 18" id="KW-1133">Transmembrane helix</keyword>
<feature type="region of interest" description="Disordered" evidence="17">
    <location>
        <begin position="1"/>
        <end position="28"/>
    </location>
</feature>
<feature type="transmembrane region" description="Helical" evidence="18">
    <location>
        <begin position="151"/>
        <end position="177"/>
    </location>
</feature>
<evidence type="ECO:0000256" key="16">
    <source>
        <dbReference type="RuleBase" id="RU003732"/>
    </source>
</evidence>
<keyword evidence="20" id="KW-1185">Reference proteome</keyword>
<feature type="transmembrane region" description="Helical" evidence="18">
    <location>
        <begin position="338"/>
        <end position="355"/>
    </location>
</feature>
<accession>A0AAV6VR85</accession>
<keyword evidence="15" id="KW-1015">Disulfide bond</keyword>
<feature type="transmembrane region" description="Helical" evidence="18">
    <location>
        <begin position="109"/>
        <end position="130"/>
    </location>
</feature>
<feature type="binding site" evidence="14">
    <location>
        <position position="373"/>
    </location>
    <ligand>
        <name>Na(+)</name>
        <dbReference type="ChEBI" id="CHEBI:29101"/>
        <label>1</label>
    </ligand>
</feature>
<evidence type="ECO:0000256" key="15">
    <source>
        <dbReference type="PIRSR" id="PIRSR600175-2"/>
    </source>
</evidence>
<evidence type="ECO:0000256" key="3">
    <source>
        <dbReference type="ARBA" id="ARBA00022448"/>
    </source>
</evidence>
<feature type="binding site" evidence="14">
    <location>
        <position position="87"/>
    </location>
    <ligand>
        <name>Na(+)</name>
        <dbReference type="ChEBI" id="CHEBI:29101"/>
        <label>1</label>
    </ligand>
</feature>
<protein>
    <recommendedName>
        <fullName evidence="16">Transporter</fullName>
    </recommendedName>
</protein>
<evidence type="ECO:0000256" key="6">
    <source>
        <dbReference type="ARBA" id="ARBA00022970"/>
    </source>
</evidence>
<feature type="binding site" evidence="14">
    <location>
        <position position="442"/>
    </location>
    <ligand>
        <name>Na(+)</name>
        <dbReference type="ChEBI" id="CHEBI:29101"/>
        <label>1</label>
    </ligand>
</feature>
<dbReference type="AlphaFoldDB" id="A0AAV6VR85"/>
<feature type="transmembrane region" description="Helical" evidence="18">
    <location>
        <begin position="590"/>
        <end position="611"/>
    </location>
</feature>
<evidence type="ECO:0000256" key="4">
    <source>
        <dbReference type="ARBA" id="ARBA00022692"/>
    </source>
</evidence>
<keyword evidence="14" id="KW-0479">Metal-binding</keyword>
<keyword evidence="8 14" id="KW-0915">Sodium</keyword>
<dbReference type="EMBL" id="JAFNEN010000038">
    <property type="protein sequence ID" value="KAG8198563.1"/>
    <property type="molecule type" value="Genomic_DNA"/>
</dbReference>
<comment type="similarity">
    <text evidence="2 16">Belongs to the sodium:neurotransmitter symporter (SNF) (TC 2.A.22) family.</text>
</comment>
<dbReference type="PANTHER" id="PTHR11616">
    <property type="entry name" value="SODIUM/CHLORIDE DEPENDENT TRANSPORTER"/>
    <property type="match status" value="1"/>
</dbReference>
<proteinExistence type="inferred from homology"/>
<evidence type="ECO:0000256" key="13">
    <source>
        <dbReference type="ARBA" id="ARBA00037785"/>
    </source>
</evidence>
<keyword evidence="9" id="KW-0406">Ion transport</keyword>
<evidence type="ECO:0000256" key="5">
    <source>
        <dbReference type="ARBA" id="ARBA00022847"/>
    </source>
</evidence>
<feature type="binding site" evidence="14">
    <location>
        <position position="85"/>
    </location>
    <ligand>
        <name>Na(+)</name>
        <dbReference type="ChEBI" id="CHEBI:29101"/>
        <label>1</label>
    </ligand>
</feature>
<comment type="caution">
    <text evidence="19">The sequence shown here is derived from an EMBL/GenBank/DDBJ whole genome shotgun (WGS) entry which is preliminary data.</text>
</comment>
<feature type="binding site" evidence="14">
    <location>
        <position position="341"/>
    </location>
    <ligand>
        <name>Na(+)</name>
        <dbReference type="ChEBI" id="CHEBI:29101"/>
        <label>1</label>
    </ligand>
</feature>
<evidence type="ECO:0000256" key="7">
    <source>
        <dbReference type="ARBA" id="ARBA00022989"/>
    </source>
</evidence>
<keyword evidence="5 16" id="KW-0769">Symport</keyword>
<keyword evidence="10 18" id="KW-0472">Membrane</keyword>
<organism evidence="19 20">
    <name type="scientific">Oedothorax gibbosus</name>
    <dbReference type="NCBI Taxonomy" id="931172"/>
    <lineage>
        <taxon>Eukaryota</taxon>
        <taxon>Metazoa</taxon>
        <taxon>Ecdysozoa</taxon>
        <taxon>Arthropoda</taxon>
        <taxon>Chelicerata</taxon>
        <taxon>Arachnida</taxon>
        <taxon>Araneae</taxon>
        <taxon>Araneomorphae</taxon>
        <taxon>Entelegynae</taxon>
        <taxon>Araneoidea</taxon>
        <taxon>Linyphiidae</taxon>
        <taxon>Erigoninae</taxon>
        <taxon>Oedothorax</taxon>
    </lineage>
</organism>
<dbReference type="InterPro" id="IPR037272">
    <property type="entry name" value="SNS_sf"/>
</dbReference>
<feature type="transmembrane region" description="Helical" evidence="18">
    <location>
        <begin position="367"/>
        <end position="393"/>
    </location>
</feature>
<dbReference type="PROSITE" id="PS00610">
    <property type="entry name" value="NA_NEUROTRAN_SYMP_1"/>
    <property type="match status" value="1"/>
</dbReference>
<dbReference type="InterPro" id="IPR000175">
    <property type="entry name" value="Na/ntran_symport"/>
</dbReference>
<feature type="transmembrane region" description="Helical" evidence="18">
    <location>
        <begin position="548"/>
        <end position="570"/>
    </location>
</feature>
<keyword evidence="11" id="KW-0325">Glycoprotein</keyword>
<evidence type="ECO:0000256" key="18">
    <source>
        <dbReference type="SAM" id="Phobius"/>
    </source>
</evidence>
<gene>
    <name evidence="19" type="ORF">JTE90_026461</name>
</gene>
<evidence type="ECO:0000256" key="10">
    <source>
        <dbReference type="ARBA" id="ARBA00023136"/>
    </source>
</evidence>
<dbReference type="PRINTS" id="PR00176">
    <property type="entry name" value="NANEUSMPORT"/>
</dbReference>
<evidence type="ECO:0000256" key="1">
    <source>
        <dbReference type="ARBA" id="ARBA00004141"/>
    </source>
</evidence>
<feature type="transmembrane region" description="Helical" evidence="18">
    <location>
        <begin position="631"/>
        <end position="652"/>
    </location>
</feature>
<feature type="binding site" evidence="14">
    <location>
        <position position="88"/>
    </location>
    <ligand>
        <name>Na(+)</name>
        <dbReference type="ChEBI" id="CHEBI:29101"/>
        <label>1</label>
    </ligand>
</feature>
<feature type="disulfide bond" evidence="15">
    <location>
        <begin position="188"/>
        <end position="197"/>
    </location>
</feature>
<dbReference type="PROSITE" id="PS50267">
    <property type="entry name" value="NA_NEUROTRAN_SYMP_3"/>
    <property type="match status" value="1"/>
</dbReference>
<feature type="binding site" evidence="14">
    <location>
        <position position="92"/>
    </location>
    <ligand>
        <name>Na(+)</name>
        <dbReference type="ChEBI" id="CHEBI:29101"/>
        <label>1</label>
    </ligand>
</feature>
<feature type="transmembrane region" description="Helical" evidence="18">
    <location>
        <begin position="291"/>
        <end position="318"/>
    </location>
</feature>
<feature type="transmembrane region" description="Helical" evidence="18">
    <location>
        <begin position="421"/>
        <end position="440"/>
    </location>
</feature>
<name>A0AAV6VR85_9ARAC</name>
<dbReference type="GO" id="GO:0046872">
    <property type="term" value="F:metal ion binding"/>
    <property type="evidence" value="ECO:0007669"/>
    <property type="project" value="UniProtKB-KW"/>
</dbReference>
<comment type="subcellular location">
    <subcellularLocation>
        <location evidence="1">Membrane</location>
        <topology evidence="1">Multi-pass membrane protein</topology>
    </subcellularLocation>
</comment>
<feature type="binding site" evidence="14">
    <location>
        <position position="441"/>
    </location>
    <ligand>
        <name>Na(+)</name>
        <dbReference type="ChEBI" id="CHEBI:29101"/>
        <label>1</label>
    </ligand>
</feature>
<sequence>MLQQPGRQDEPASSPSYRSLMAAEGAKKSHPECKKFALGTPNVGVPLPLPEDASSTHSSSFYTPVEEGTRGNWGSQLDFFLSCVGYAVGLGNIWRFPYLCYQSGGGAFLIPYLIFLVICGMPLFFIEMSFGQFASLGPISIWKISPIFKGLGYGMVMISGIVCIYYNVIIAWTLYYIYQSSYVAWATCDNEWNTPSCSNFDDSFLNTTLQETANDTSFFNSTDKLILNTSTTTSSEEFWLYYVLHQSTGIENLGKIQKPLAFCLLLAWMVVFLCLQRGIKTSGKVVYFSATFPYVVLVCFLVRGVTLPGAWDGIMFYLKPRWHLLLSFKVWGDAATQIFYSIGAAWGAVLTMASYNKFSNNVYRDAMLIPLINCGTSIFAGFVVFSVIGFMAYETGNSIEDVVSEGPGLAFVVYPEAISRLPLSPLWAFLFFIMLFAIGLDSQRTQSVLWPKRVQRHNAASALQQLRSIRLLCALGKKGRLDTSCKSTQHYDSFGMFETTVSAFVDEFPTLLHNRKAIFTAFLCVVMFLLGLPLVTEGGMYILQLMDWYSATFSLMIISLLELICISWVYGMDRFLMDISLMIKRPIPIWWKMCWCYITPGTIICLLIFIVINHEPVSYDEYIYPEWAIHIGRFIAMCSILPIPLVAAFQLYKAEGNLKQRLLACLRPTPEWGPALEANRISYRKSLSIVSSRFPQQSEPEPPIENGVAHGGKLRLVKMEGDLLSVESIL</sequence>
<evidence type="ECO:0000256" key="9">
    <source>
        <dbReference type="ARBA" id="ARBA00023065"/>
    </source>
</evidence>
<evidence type="ECO:0000256" key="14">
    <source>
        <dbReference type="PIRSR" id="PIRSR600175-1"/>
    </source>
</evidence>
<dbReference type="GO" id="GO:0005283">
    <property type="term" value="F:amino acid:sodium symporter activity"/>
    <property type="evidence" value="ECO:0007669"/>
    <property type="project" value="TreeGrafter"/>
</dbReference>
<comment type="function">
    <text evidence="13">Unusual broad substrate spectrum amino acid:sodium cotransporter that promotes absorption of the D isomers of essential amino acids. Neutral amino acids are the preferred substrates, especially methionine and phenylalanine.</text>
</comment>
<dbReference type="Pfam" id="PF00209">
    <property type="entry name" value="SNF"/>
    <property type="match status" value="2"/>
</dbReference>
<evidence type="ECO:0000256" key="12">
    <source>
        <dbReference type="ARBA" id="ARBA00023201"/>
    </source>
</evidence>
<keyword evidence="6" id="KW-0029">Amino-acid transport</keyword>
<evidence type="ECO:0000313" key="20">
    <source>
        <dbReference type="Proteomes" id="UP000827092"/>
    </source>
</evidence>
<dbReference type="Proteomes" id="UP000827092">
    <property type="component" value="Unassembled WGS sequence"/>
</dbReference>
<feature type="transmembrane region" description="Helical" evidence="18">
    <location>
        <begin position="517"/>
        <end position="536"/>
    </location>
</feature>
<dbReference type="SUPFAM" id="SSF161070">
    <property type="entry name" value="SNF-like"/>
    <property type="match status" value="2"/>
</dbReference>
<dbReference type="GO" id="GO:0005886">
    <property type="term" value="C:plasma membrane"/>
    <property type="evidence" value="ECO:0007669"/>
    <property type="project" value="TreeGrafter"/>
</dbReference>
<evidence type="ECO:0000256" key="11">
    <source>
        <dbReference type="ARBA" id="ARBA00023180"/>
    </source>
</evidence>